<organism evidence="1 2">
    <name type="scientific">Paenibacillus allorhizosphaerae</name>
    <dbReference type="NCBI Taxonomy" id="2849866"/>
    <lineage>
        <taxon>Bacteria</taxon>
        <taxon>Bacillati</taxon>
        <taxon>Bacillota</taxon>
        <taxon>Bacilli</taxon>
        <taxon>Bacillales</taxon>
        <taxon>Paenibacillaceae</taxon>
        <taxon>Paenibacillus</taxon>
    </lineage>
</organism>
<evidence type="ECO:0000313" key="2">
    <source>
        <dbReference type="Proteomes" id="UP000730618"/>
    </source>
</evidence>
<evidence type="ECO:0000313" key="1">
    <source>
        <dbReference type="EMBL" id="CAG7655036.1"/>
    </source>
</evidence>
<dbReference type="Proteomes" id="UP000730618">
    <property type="component" value="Unassembled WGS sequence"/>
</dbReference>
<dbReference type="EMBL" id="CAJVCE010000024">
    <property type="protein sequence ID" value="CAG7655036.1"/>
    <property type="molecule type" value="Genomic_DNA"/>
</dbReference>
<reference evidence="1 2" key="1">
    <citation type="submission" date="2021-06" db="EMBL/GenBank/DDBJ databases">
        <authorList>
            <person name="Criscuolo A."/>
        </authorList>
    </citation>
    <scope>NUCLEOTIDE SEQUENCE [LARGE SCALE GENOMIC DNA]</scope>
    <source>
        <strain evidence="2">CIP 111802</strain>
    </source>
</reference>
<name>A0ABN7TXW2_9BACL</name>
<comment type="caution">
    <text evidence="1">The sequence shown here is derived from an EMBL/GenBank/DDBJ whole genome shotgun (WGS) entry which is preliminary data.</text>
</comment>
<sequence length="122" mass="13654">MIEIKKVGNRYYYFSRVHFRSFPMKKAEAELKLATCEAYLVAAFMNEPAGFQAMAEAVSAAEEVARERAAPASNMIDFASWKAAKIQLDMRVIMDQLGIDAEGWKMVQEAHCSGISVERVSP</sequence>
<dbReference type="RefSeq" id="WP_218102184.1">
    <property type="nucleotide sequence ID" value="NZ_CAJVCE010000024.1"/>
</dbReference>
<protein>
    <submittedName>
        <fullName evidence="1">Uncharacterized protein</fullName>
    </submittedName>
</protein>
<proteinExistence type="predicted"/>
<accession>A0ABN7TXW2</accession>
<keyword evidence="2" id="KW-1185">Reference proteome</keyword>
<gene>
    <name evidence="1" type="ORF">PAECIP111802_05988</name>
</gene>